<dbReference type="InterPro" id="IPR002053">
    <property type="entry name" value="Glyco_hydro_25"/>
</dbReference>
<dbReference type="PANTHER" id="PTHR34135">
    <property type="entry name" value="LYSOZYME"/>
    <property type="match status" value="1"/>
</dbReference>
<dbReference type="GO" id="GO:0016998">
    <property type="term" value="P:cell wall macromolecule catabolic process"/>
    <property type="evidence" value="ECO:0007669"/>
    <property type="project" value="InterPro"/>
</dbReference>
<dbReference type="GO" id="GO:0016052">
    <property type="term" value="P:carbohydrate catabolic process"/>
    <property type="evidence" value="ECO:0007669"/>
    <property type="project" value="TreeGrafter"/>
</dbReference>
<dbReference type="PROSITE" id="PS51904">
    <property type="entry name" value="GLYCOSYL_HYDROL_F25_2"/>
    <property type="match status" value="1"/>
</dbReference>
<evidence type="ECO:0000313" key="2">
    <source>
        <dbReference type="EMBL" id="GGM78528.1"/>
    </source>
</evidence>
<comment type="similarity">
    <text evidence="1">Belongs to the glycosyl hydrolase 25 family.</text>
</comment>
<dbReference type="Pfam" id="PF01183">
    <property type="entry name" value="Glyco_hydro_25"/>
    <property type="match status" value="1"/>
</dbReference>
<comment type="caution">
    <text evidence="2">The sequence shown here is derived from an EMBL/GenBank/DDBJ whole genome shotgun (WGS) entry which is preliminary data.</text>
</comment>
<evidence type="ECO:0000256" key="1">
    <source>
        <dbReference type="ARBA" id="ARBA00010646"/>
    </source>
</evidence>
<dbReference type="EMBL" id="BMMK01000041">
    <property type="protein sequence ID" value="GGM78528.1"/>
    <property type="molecule type" value="Genomic_DNA"/>
</dbReference>
<dbReference type="InterPro" id="IPR017853">
    <property type="entry name" value="GH"/>
</dbReference>
<keyword evidence="3" id="KW-1185">Reference proteome</keyword>
<sequence length="230" mass="25595">MRLGAHSPSSLPPCLDIEVTGSDLRSWCGTFVRRLRDRLGTHAVLVYASTNFIQTHLGEDWANTHDVLWWVAHYGRAPGQPGHRTPRVVMHQYTSSGRVPGISGGVDMNQALRPLNEIVGKEPDLSWDETAPIKAAYPDSHDTENRVTMREFLQWTNWDTAGLQPWRRNVDTRLQRIEDKLGDLVDPKAIADALRPDVAAIVREVLGEDNADLADQIVTAISSRLSSTAS</sequence>
<gene>
    <name evidence="2" type="ORF">GCM10012275_56430</name>
</gene>
<name>A0A8J3CJU9_9PSEU</name>
<dbReference type="AlphaFoldDB" id="A0A8J3CJU9"/>
<dbReference type="Gene3D" id="3.20.20.80">
    <property type="entry name" value="Glycosidases"/>
    <property type="match status" value="1"/>
</dbReference>
<reference evidence="2" key="1">
    <citation type="journal article" date="2014" name="Int. J. Syst. Evol. Microbiol.">
        <title>Complete genome sequence of Corynebacterium casei LMG S-19264T (=DSM 44701T), isolated from a smear-ripened cheese.</title>
        <authorList>
            <consortium name="US DOE Joint Genome Institute (JGI-PGF)"/>
            <person name="Walter F."/>
            <person name="Albersmeier A."/>
            <person name="Kalinowski J."/>
            <person name="Ruckert C."/>
        </authorList>
    </citation>
    <scope>NUCLEOTIDE SEQUENCE</scope>
    <source>
        <strain evidence="2">CGMCC 4.5737</strain>
    </source>
</reference>
<dbReference type="SUPFAM" id="SSF51445">
    <property type="entry name" value="(Trans)glycosidases"/>
    <property type="match status" value="1"/>
</dbReference>
<accession>A0A8J3CJU9</accession>
<dbReference type="Proteomes" id="UP000637578">
    <property type="component" value="Unassembled WGS sequence"/>
</dbReference>
<dbReference type="GO" id="GO:0009253">
    <property type="term" value="P:peptidoglycan catabolic process"/>
    <property type="evidence" value="ECO:0007669"/>
    <property type="project" value="InterPro"/>
</dbReference>
<proteinExistence type="inferred from homology"/>
<reference evidence="2" key="2">
    <citation type="submission" date="2020-09" db="EMBL/GenBank/DDBJ databases">
        <authorList>
            <person name="Sun Q."/>
            <person name="Zhou Y."/>
        </authorList>
    </citation>
    <scope>NUCLEOTIDE SEQUENCE</scope>
    <source>
        <strain evidence="2">CGMCC 4.5737</strain>
    </source>
</reference>
<organism evidence="2 3">
    <name type="scientific">Longimycelium tulufanense</name>
    <dbReference type="NCBI Taxonomy" id="907463"/>
    <lineage>
        <taxon>Bacteria</taxon>
        <taxon>Bacillati</taxon>
        <taxon>Actinomycetota</taxon>
        <taxon>Actinomycetes</taxon>
        <taxon>Pseudonocardiales</taxon>
        <taxon>Pseudonocardiaceae</taxon>
        <taxon>Longimycelium</taxon>
    </lineage>
</organism>
<protein>
    <recommendedName>
        <fullName evidence="4">Lysozyme</fullName>
    </recommendedName>
</protein>
<evidence type="ECO:0000313" key="3">
    <source>
        <dbReference type="Proteomes" id="UP000637578"/>
    </source>
</evidence>
<dbReference type="GO" id="GO:0003796">
    <property type="term" value="F:lysozyme activity"/>
    <property type="evidence" value="ECO:0007669"/>
    <property type="project" value="InterPro"/>
</dbReference>
<dbReference type="PANTHER" id="PTHR34135:SF2">
    <property type="entry name" value="LYSOZYME"/>
    <property type="match status" value="1"/>
</dbReference>
<evidence type="ECO:0008006" key="4">
    <source>
        <dbReference type="Google" id="ProtNLM"/>
    </source>
</evidence>